<protein>
    <recommendedName>
        <fullName evidence="3">Addiction module protein</fullName>
    </recommendedName>
</protein>
<evidence type="ECO:0008006" key="3">
    <source>
        <dbReference type="Google" id="ProtNLM"/>
    </source>
</evidence>
<dbReference type="RefSeq" id="WP_264516257.1">
    <property type="nucleotide sequence ID" value="NZ_JAPDDR010000017.1"/>
</dbReference>
<dbReference type="EMBL" id="JAPDDR010000017">
    <property type="protein sequence ID" value="MCW1916673.1"/>
    <property type="molecule type" value="Genomic_DNA"/>
</dbReference>
<reference evidence="1" key="1">
    <citation type="submission" date="2022-10" db="EMBL/GenBank/DDBJ databases">
        <title>Luteolibacter sp. GHJ8, whole genome shotgun sequencing project.</title>
        <authorList>
            <person name="Zhao G."/>
            <person name="Shen L."/>
        </authorList>
    </citation>
    <scope>NUCLEOTIDE SEQUENCE</scope>
    <source>
        <strain evidence="1">GHJ8</strain>
    </source>
</reference>
<sequence length="71" mass="7885">MNLAEVLQELPRFTVAERQELIRSALICDDSDLNPDEMAIVAERLEAHDADSSSSLSLDEIRSRLASRLAS</sequence>
<proteinExistence type="predicted"/>
<organism evidence="1 2">
    <name type="scientific">Luteolibacter rhizosphaerae</name>
    <dbReference type="NCBI Taxonomy" id="2989719"/>
    <lineage>
        <taxon>Bacteria</taxon>
        <taxon>Pseudomonadati</taxon>
        <taxon>Verrucomicrobiota</taxon>
        <taxon>Verrucomicrobiia</taxon>
        <taxon>Verrucomicrobiales</taxon>
        <taxon>Verrucomicrobiaceae</taxon>
        <taxon>Luteolibacter</taxon>
    </lineage>
</organism>
<dbReference type="Proteomes" id="UP001165653">
    <property type="component" value="Unassembled WGS sequence"/>
</dbReference>
<name>A0ABT3G9Z9_9BACT</name>
<gene>
    <name evidence="1" type="ORF">OJ996_24010</name>
</gene>
<keyword evidence="2" id="KW-1185">Reference proteome</keyword>
<evidence type="ECO:0000313" key="1">
    <source>
        <dbReference type="EMBL" id="MCW1916673.1"/>
    </source>
</evidence>
<evidence type="ECO:0000313" key="2">
    <source>
        <dbReference type="Proteomes" id="UP001165653"/>
    </source>
</evidence>
<accession>A0ABT3G9Z9</accession>
<comment type="caution">
    <text evidence="1">The sequence shown here is derived from an EMBL/GenBank/DDBJ whole genome shotgun (WGS) entry which is preliminary data.</text>
</comment>